<keyword evidence="1" id="KW-0812">Transmembrane</keyword>
<feature type="transmembrane region" description="Helical" evidence="1">
    <location>
        <begin position="198"/>
        <end position="217"/>
    </location>
</feature>
<accession>A0A2U8QUV8</accession>
<feature type="transmembrane region" description="Helical" evidence="1">
    <location>
        <begin position="345"/>
        <end position="365"/>
    </location>
</feature>
<keyword evidence="3" id="KW-1185">Reference proteome</keyword>
<dbReference type="InterPro" id="IPR025686">
    <property type="entry name" value="Glucos_trans_II"/>
</dbReference>
<evidence type="ECO:0000313" key="2">
    <source>
        <dbReference type="EMBL" id="AWM13666.1"/>
    </source>
</evidence>
<keyword evidence="1" id="KW-0472">Membrane</keyword>
<dbReference type="EMBL" id="CP029463">
    <property type="protein sequence ID" value="AWM13666.1"/>
    <property type="molecule type" value="Genomic_DNA"/>
</dbReference>
<evidence type="ECO:0000256" key="1">
    <source>
        <dbReference type="SAM" id="Phobius"/>
    </source>
</evidence>
<feature type="transmembrane region" description="Helical" evidence="1">
    <location>
        <begin position="121"/>
        <end position="140"/>
    </location>
</feature>
<dbReference type="OrthoDB" id="8612933at2"/>
<dbReference type="KEGG" id="fse:DI487_07180"/>
<sequence length="498" mass="57583">MSLKIKKKNISLFVFSLLYAVLCYGFALTNFTLTIDNEQVFPKDHSLGMGRWGTNLIRCRIFDGITPYYTLLLSLFFLAFTAVALSRLFNFKNIYSYLFCALFLSFPQMAYQMVFTMQADAVAIGFFASSLSIILFLWALDHLKIESIKSYLALLLSAILIVFVIAIYQALVFLPVVIFTISLFQNTFKEDYSFKKDLVRVGFFTILMFISGILYYISVKLFCPPMGDIGHLDSYTSSNQSSFYNRFIDFYNLLVDNFRGDFYYGDKPFLFASLISLVLIGVYIYQKKHFFIRFTLILASFVLTFFISFFITNGAHPPRLYVATNIIFAFIIIHFFSSFKYKTVGILFASIISLANIYLITLLFLSSYKICQHDQQIARKIDAFIYTKYPTFNYNTDYVYFYGSLPASEHNRFVLPKSEIFGGSFFSWDGGSNNRIINFIKFYDIAYYREIDNKETFLKIADSIESIPIWPNPESIKKIDNVVIVRLGKEKGSKLSVE</sequence>
<feature type="transmembrane region" description="Helical" evidence="1">
    <location>
        <begin position="152"/>
        <end position="178"/>
    </location>
</feature>
<feature type="transmembrane region" description="Helical" evidence="1">
    <location>
        <begin position="291"/>
        <end position="311"/>
    </location>
</feature>
<organism evidence="2 3">
    <name type="scientific">Flavobacterium sediminis</name>
    <dbReference type="NCBI Taxonomy" id="2201181"/>
    <lineage>
        <taxon>Bacteria</taxon>
        <taxon>Pseudomonadati</taxon>
        <taxon>Bacteroidota</taxon>
        <taxon>Flavobacteriia</taxon>
        <taxon>Flavobacteriales</taxon>
        <taxon>Flavobacteriaceae</taxon>
        <taxon>Flavobacterium</taxon>
    </lineage>
</organism>
<dbReference type="Pfam" id="PF14264">
    <property type="entry name" value="Glucos_trans_II"/>
    <property type="match status" value="1"/>
</dbReference>
<feature type="transmembrane region" description="Helical" evidence="1">
    <location>
        <begin position="268"/>
        <end position="285"/>
    </location>
</feature>
<protein>
    <recommendedName>
        <fullName evidence="4">Glycosyltransferase RgtA/B/C/D-like domain-containing protein</fullName>
    </recommendedName>
</protein>
<keyword evidence="1" id="KW-1133">Transmembrane helix</keyword>
<feature type="transmembrane region" description="Helical" evidence="1">
    <location>
        <begin position="96"/>
        <end position="115"/>
    </location>
</feature>
<dbReference type="Proteomes" id="UP000245429">
    <property type="component" value="Chromosome"/>
</dbReference>
<evidence type="ECO:0000313" key="3">
    <source>
        <dbReference type="Proteomes" id="UP000245429"/>
    </source>
</evidence>
<feature type="transmembrane region" description="Helical" evidence="1">
    <location>
        <begin position="68"/>
        <end position="89"/>
    </location>
</feature>
<dbReference type="RefSeq" id="WP_109569034.1">
    <property type="nucleotide sequence ID" value="NZ_CP029463.1"/>
</dbReference>
<feature type="transmembrane region" description="Helical" evidence="1">
    <location>
        <begin position="320"/>
        <end position="339"/>
    </location>
</feature>
<reference evidence="2 3" key="1">
    <citation type="submission" date="2018-05" db="EMBL/GenBank/DDBJ databases">
        <title>Flavobacterium sp. MEBiC07310.</title>
        <authorList>
            <person name="Baek K."/>
        </authorList>
    </citation>
    <scope>NUCLEOTIDE SEQUENCE [LARGE SCALE GENOMIC DNA]</scope>
    <source>
        <strain evidence="2 3">MEBiC07310</strain>
    </source>
</reference>
<feature type="transmembrane region" description="Helical" evidence="1">
    <location>
        <begin position="12"/>
        <end position="33"/>
    </location>
</feature>
<proteinExistence type="predicted"/>
<name>A0A2U8QUV8_9FLAO</name>
<dbReference type="AlphaFoldDB" id="A0A2U8QUV8"/>
<gene>
    <name evidence="2" type="ORF">DI487_07180</name>
</gene>
<evidence type="ECO:0008006" key="4">
    <source>
        <dbReference type="Google" id="ProtNLM"/>
    </source>
</evidence>